<sequence length="384" mass="39057">MMAIPVVRTGASDAARAVGGVLTGVPGAPQTEAMGADGLYRASGTASADDATMGPGGSDVSGPGADPVQVTTTSSGQVVVDGLDQPFDPAATSAFTPWFPPLEADGTPSPSGSEAPTDTTPSDETLVDVPVVPIEFTPDPTPVPTEFPTEFPTEAPTPEPTPSASAEPTPSQTPSYEPTPSPAPTTWAPGTPPVTPGPVSDAALRFSPPALSNPQVMAFPEGSVSIKLDVTRDYILTLPRDRPLVNTMGLTIIGGRNVVIVGGTVDVRDGVSGVRRGAYLKDATPNGTTYIEGVRFVSTTVGALTEGIDIASPGARVVLQNIAITGALRSCASSPSTPTGTTSPWDANPDQRPAARNAAESGRRHPRDKQSPGTSVNDVPGLHT</sequence>
<evidence type="ECO:0000256" key="1">
    <source>
        <dbReference type="SAM" id="MobiDB-lite"/>
    </source>
</evidence>
<comment type="caution">
    <text evidence="2">The sequence shown here is derived from an EMBL/GenBank/DDBJ whole genome shotgun (WGS) entry which is preliminary data.</text>
</comment>
<evidence type="ECO:0000313" key="2">
    <source>
        <dbReference type="EMBL" id="MFC6236581.1"/>
    </source>
</evidence>
<dbReference type="RefSeq" id="WP_386763623.1">
    <property type="nucleotide sequence ID" value="NZ_JBHSTI010000002.1"/>
</dbReference>
<feature type="region of interest" description="Disordered" evidence="1">
    <location>
        <begin position="88"/>
        <end position="206"/>
    </location>
</feature>
<protein>
    <submittedName>
        <fullName evidence="2">Uncharacterized protein</fullName>
    </submittedName>
</protein>
<feature type="region of interest" description="Disordered" evidence="1">
    <location>
        <begin position="330"/>
        <end position="384"/>
    </location>
</feature>
<feature type="compositionally biased region" description="Low complexity" evidence="1">
    <location>
        <begin position="162"/>
        <end position="174"/>
    </location>
</feature>
<accession>A0ABW1SWD7</accession>
<keyword evidence="3" id="KW-1185">Reference proteome</keyword>
<reference evidence="3" key="1">
    <citation type="journal article" date="2019" name="Int. J. Syst. Evol. Microbiol.">
        <title>The Global Catalogue of Microorganisms (GCM) 10K type strain sequencing project: providing services to taxonomists for standard genome sequencing and annotation.</title>
        <authorList>
            <consortium name="The Broad Institute Genomics Platform"/>
            <consortium name="The Broad Institute Genome Sequencing Center for Infectious Disease"/>
            <person name="Wu L."/>
            <person name="Ma J."/>
        </authorList>
    </citation>
    <scope>NUCLEOTIDE SEQUENCE [LARGE SCALE GENOMIC DNA]</scope>
    <source>
        <strain evidence="3">CGMCC 4.7317</strain>
    </source>
</reference>
<organism evidence="2 3">
    <name type="scientific">Longivirga aurantiaca</name>
    <dbReference type="NCBI Taxonomy" id="1837743"/>
    <lineage>
        <taxon>Bacteria</taxon>
        <taxon>Bacillati</taxon>
        <taxon>Actinomycetota</taxon>
        <taxon>Actinomycetes</taxon>
        <taxon>Sporichthyales</taxon>
        <taxon>Sporichthyaceae</taxon>
        <taxon>Longivirga</taxon>
    </lineage>
</organism>
<gene>
    <name evidence="2" type="ORF">ACFQGU_01730</name>
</gene>
<dbReference type="Proteomes" id="UP001596138">
    <property type="component" value="Unassembled WGS sequence"/>
</dbReference>
<evidence type="ECO:0000313" key="3">
    <source>
        <dbReference type="Proteomes" id="UP001596138"/>
    </source>
</evidence>
<proteinExistence type="predicted"/>
<feature type="compositionally biased region" description="Low complexity" evidence="1">
    <location>
        <begin position="333"/>
        <end position="344"/>
    </location>
</feature>
<feature type="compositionally biased region" description="Polar residues" evidence="1">
    <location>
        <begin position="108"/>
        <end position="123"/>
    </location>
</feature>
<dbReference type="EMBL" id="JBHSTI010000002">
    <property type="protein sequence ID" value="MFC6236581.1"/>
    <property type="molecule type" value="Genomic_DNA"/>
</dbReference>
<name>A0ABW1SWD7_9ACTN</name>